<proteinExistence type="predicted"/>
<dbReference type="EMBL" id="CM026426">
    <property type="protein sequence ID" value="KAG0571750.1"/>
    <property type="molecule type" value="Genomic_DNA"/>
</dbReference>
<evidence type="ECO:0000313" key="2">
    <source>
        <dbReference type="Proteomes" id="UP000822688"/>
    </source>
</evidence>
<organism evidence="1 2">
    <name type="scientific">Ceratodon purpureus</name>
    <name type="common">Fire moss</name>
    <name type="synonym">Dicranum purpureum</name>
    <dbReference type="NCBI Taxonomy" id="3225"/>
    <lineage>
        <taxon>Eukaryota</taxon>
        <taxon>Viridiplantae</taxon>
        <taxon>Streptophyta</taxon>
        <taxon>Embryophyta</taxon>
        <taxon>Bryophyta</taxon>
        <taxon>Bryophytina</taxon>
        <taxon>Bryopsida</taxon>
        <taxon>Dicranidae</taxon>
        <taxon>Pseudoditrichales</taxon>
        <taxon>Ditrichaceae</taxon>
        <taxon>Ceratodon</taxon>
    </lineage>
</organism>
<name>A0A8T0HLM6_CERPU</name>
<dbReference type="Proteomes" id="UP000822688">
    <property type="component" value="Chromosome V"/>
</dbReference>
<comment type="caution">
    <text evidence="1">The sequence shown here is derived from an EMBL/GenBank/DDBJ whole genome shotgun (WGS) entry which is preliminary data.</text>
</comment>
<gene>
    <name evidence="1" type="ORF">KC19_VG039100</name>
</gene>
<keyword evidence="2" id="KW-1185">Reference proteome</keyword>
<sequence length="99" mass="11036">HDEQQQVKLHNLNVGERSEYIRHHKNASFYIFQGRSRGSTFSAAASKCGTQPGAGAKWNYGDEDPGSMEVDRCLHRLMFAWEAMPWGLTSVAKPALLGT</sequence>
<protein>
    <submittedName>
        <fullName evidence="1">Uncharacterized protein</fullName>
    </submittedName>
</protein>
<evidence type="ECO:0000313" key="1">
    <source>
        <dbReference type="EMBL" id="KAG0571750.1"/>
    </source>
</evidence>
<reference evidence="1" key="1">
    <citation type="submission" date="2020-06" db="EMBL/GenBank/DDBJ databases">
        <title>WGS assembly of Ceratodon purpureus strain R40.</title>
        <authorList>
            <person name="Carey S.B."/>
            <person name="Jenkins J."/>
            <person name="Shu S."/>
            <person name="Lovell J.T."/>
            <person name="Sreedasyam A."/>
            <person name="Maumus F."/>
            <person name="Tiley G.P."/>
            <person name="Fernandez-Pozo N."/>
            <person name="Barry K."/>
            <person name="Chen C."/>
            <person name="Wang M."/>
            <person name="Lipzen A."/>
            <person name="Daum C."/>
            <person name="Saski C.A."/>
            <person name="Payton A.C."/>
            <person name="Mcbreen J.C."/>
            <person name="Conrad R.E."/>
            <person name="Kollar L.M."/>
            <person name="Olsson S."/>
            <person name="Huttunen S."/>
            <person name="Landis J.B."/>
            <person name="Wickett N.J."/>
            <person name="Johnson M.G."/>
            <person name="Rensing S.A."/>
            <person name="Grimwood J."/>
            <person name="Schmutz J."/>
            <person name="Mcdaniel S.F."/>
        </authorList>
    </citation>
    <scope>NUCLEOTIDE SEQUENCE</scope>
    <source>
        <strain evidence="1">R40</strain>
    </source>
</reference>
<feature type="non-terminal residue" evidence="1">
    <location>
        <position position="1"/>
    </location>
</feature>
<dbReference type="AlphaFoldDB" id="A0A8T0HLM6"/>
<accession>A0A8T0HLM6</accession>